<protein>
    <submittedName>
        <fullName evidence="1">Uncharacterized protein</fullName>
    </submittedName>
</protein>
<keyword evidence="2" id="KW-1185">Reference proteome</keyword>
<evidence type="ECO:0000313" key="2">
    <source>
        <dbReference type="Proteomes" id="UP000225536"/>
    </source>
</evidence>
<evidence type="ECO:0000313" key="1">
    <source>
        <dbReference type="EMBL" id="ALA45270.1"/>
    </source>
</evidence>
<accession>A0A0K2FGU2</accession>
<proteinExistence type="predicted"/>
<organism evidence="1 2">
    <name type="scientific">Enterobacter phage phiEap-3</name>
    <dbReference type="NCBI Taxonomy" id="1682394"/>
    <lineage>
        <taxon>Viruses</taxon>
        <taxon>Duplodnaviria</taxon>
        <taxon>Heunggongvirae</taxon>
        <taxon>Uroviricota</taxon>
        <taxon>Caudoviricetes</taxon>
        <taxon>Pantevenvirales</taxon>
        <taxon>Straboviridae</taxon>
        <taxon>Slopekvirus</taxon>
        <taxon>Slopekvirus eap3</taxon>
    </lineage>
</organism>
<name>A0A0K2FGU2_9CAUD</name>
<reference evidence="1 2" key="1">
    <citation type="submission" date="2015-07" db="EMBL/GenBank/DDBJ databases">
        <title>Enterobacter aerogenes phage phiEap-3.</title>
        <authorList>
            <person name="Zhao X."/>
        </authorList>
    </citation>
    <scope>NUCLEOTIDE SEQUENCE [LARGE SCALE GENOMIC DNA]</scope>
</reference>
<dbReference type="EMBL" id="KT321315">
    <property type="protein sequence ID" value="ALA45270.1"/>
    <property type="molecule type" value="Genomic_DNA"/>
</dbReference>
<sequence>MRDQPFSKKYRLWAEHVRSLLSPLNISYNDHHCTFFGFFSDGMTPEEAIKFFMEYK</sequence>
<dbReference type="Proteomes" id="UP000225536">
    <property type="component" value="Segment"/>
</dbReference>
<gene>
    <name evidence="1" type="ORF">ADS69_00165</name>
</gene>